<keyword evidence="6" id="KW-0498">Mitosis</keyword>
<dbReference type="OrthoDB" id="5372507at2759"/>
<accession>A0A9W3A663</accession>
<name>A0A9W3A663_BIOGL</name>
<evidence type="ECO:0000256" key="9">
    <source>
        <dbReference type="ARBA" id="ARBA00023306"/>
    </source>
</evidence>
<dbReference type="GO" id="GO:0070652">
    <property type="term" value="C:HAUS complex"/>
    <property type="evidence" value="ECO:0007669"/>
    <property type="project" value="InterPro"/>
</dbReference>
<dbReference type="GO" id="GO:0007098">
    <property type="term" value="P:centrosome cycle"/>
    <property type="evidence" value="ECO:0007669"/>
    <property type="project" value="TreeGrafter"/>
</dbReference>
<dbReference type="Proteomes" id="UP001165740">
    <property type="component" value="Chromosome 1"/>
</dbReference>
<dbReference type="GO" id="GO:0005819">
    <property type="term" value="C:spindle"/>
    <property type="evidence" value="ECO:0007669"/>
    <property type="project" value="UniProtKB-SubCell"/>
</dbReference>
<dbReference type="RefSeq" id="XP_055882812.1">
    <property type="nucleotide sequence ID" value="XM_056026837.1"/>
</dbReference>
<dbReference type="InterPro" id="IPR026243">
    <property type="entry name" value="HAUS1"/>
</dbReference>
<proteinExistence type="inferred from homology"/>
<evidence type="ECO:0000256" key="4">
    <source>
        <dbReference type="ARBA" id="ARBA00022618"/>
    </source>
</evidence>
<dbReference type="GeneID" id="106071932"/>
<dbReference type="OMA" id="CEAQMES"/>
<keyword evidence="5" id="KW-0493">Microtubule</keyword>
<reference evidence="12" key="1">
    <citation type="submission" date="2025-08" db="UniProtKB">
        <authorList>
            <consortium name="RefSeq"/>
        </authorList>
    </citation>
    <scope>IDENTIFICATION</scope>
</reference>
<evidence type="ECO:0000256" key="8">
    <source>
        <dbReference type="ARBA" id="ARBA00023212"/>
    </source>
</evidence>
<evidence type="ECO:0000256" key="10">
    <source>
        <dbReference type="SAM" id="Coils"/>
    </source>
</evidence>
<dbReference type="GO" id="GO:0005829">
    <property type="term" value="C:cytosol"/>
    <property type="evidence" value="ECO:0007669"/>
    <property type="project" value="TreeGrafter"/>
</dbReference>
<keyword evidence="3" id="KW-0963">Cytoplasm</keyword>
<dbReference type="GO" id="GO:0051301">
    <property type="term" value="P:cell division"/>
    <property type="evidence" value="ECO:0007669"/>
    <property type="project" value="UniProtKB-KW"/>
</dbReference>
<dbReference type="PANTHER" id="PTHR31570">
    <property type="entry name" value="HAUS AUGMIN-LIKE COMPLEX SUBUNIT 1"/>
    <property type="match status" value="1"/>
</dbReference>
<dbReference type="PANTHER" id="PTHR31570:SF1">
    <property type="entry name" value="HAUS AUGMIN-LIKE COMPLEX SUBUNIT 1"/>
    <property type="match status" value="1"/>
</dbReference>
<evidence type="ECO:0000256" key="3">
    <source>
        <dbReference type="ARBA" id="ARBA00022490"/>
    </source>
</evidence>
<comment type="similarity">
    <text evidence="2">Belongs to the HAUS1 family.</text>
</comment>
<organism evidence="11 12">
    <name type="scientific">Biomphalaria glabrata</name>
    <name type="common">Bloodfluke planorb</name>
    <name type="synonym">Freshwater snail</name>
    <dbReference type="NCBI Taxonomy" id="6526"/>
    <lineage>
        <taxon>Eukaryota</taxon>
        <taxon>Metazoa</taxon>
        <taxon>Spiralia</taxon>
        <taxon>Lophotrochozoa</taxon>
        <taxon>Mollusca</taxon>
        <taxon>Gastropoda</taxon>
        <taxon>Heterobranchia</taxon>
        <taxon>Euthyneura</taxon>
        <taxon>Panpulmonata</taxon>
        <taxon>Hygrophila</taxon>
        <taxon>Lymnaeoidea</taxon>
        <taxon>Planorbidae</taxon>
        <taxon>Biomphalaria</taxon>
    </lineage>
</organism>
<gene>
    <name evidence="12" type="primary">LOC106071932</name>
</gene>
<dbReference type="Pfam" id="PF25762">
    <property type="entry name" value="HAUS1"/>
    <property type="match status" value="1"/>
</dbReference>
<evidence type="ECO:0000256" key="5">
    <source>
        <dbReference type="ARBA" id="ARBA00022701"/>
    </source>
</evidence>
<dbReference type="PRINTS" id="PR02087">
    <property type="entry name" value="HAUSAUGMINL1"/>
</dbReference>
<evidence type="ECO:0000256" key="1">
    <source>
        <dbReference type="ARBA" id="ARBA00004186"/>
    </source>
</evidence>
<keyword evidence="9" id="KW-0131">Cell cycle</keyword>
<feature type="coiled-coil region" evidence="10">
    <location>
        <begin position="153"/>
        <end position="274"/>
    </location>
</feature>
<keyword evidence="4" id="KW-0132">Cell division</keyword>
<keyword evidence="11" id="KW-1185">Reference proteome</keyword>
<evidence type="ECO:0000313" key="11">
    <source>
        <dbReference type="Proteomes" id="UP001165740"/>
    </source>
</evidence>
<sequence>MHEYIDLETQVGKWLEEIFGQDEVPEFELNAQIIQQLYQMVLISRKKDKKIQLVIDDLNLKINEYNAEAHRLSEVLCRLGLGQNHLLKSCANNVMMLAKLGNLLNVKDSSDTCFYLALQHLDNELEKVIQQRKIEAKHLEQLSAKSYGAVLKYSSLKKALEDVQEKAEKEHQTNEERKNNTTFLHGKSEKYEKEINKLQRQLSKTLADESVFHEKLVEKSEVLKSLQAKLSPLQAELQSYQSLPPDLTETKIRIEQLRKELATLEKDLLESLDVHCL</sequence>
<evidence type="ECO:0000256" key="2">
    <source>
        <dbReference type="ARBA" id="ARBA00005479"/>
    </source>
</evidence>
<keyword evidence="7 10" id="KW-0175">Coiled coil</keyword>
<dbReference type="AlphaFoldDB" id="A0A9W3A663"/>
<dbReference type="GO" id="GO:0005874">
    <property type="term" value="C:microtubule"/>
    <property type="evidence" value="ECO:0007669"/>
    <property type="project" value="UniProtKB-KW"/>
</dbReference>
<evidence type="ECO:0000256" key="6">
    <source>
        <dbReference type="ARBA" id="ARBA00022776"/>
    </source>
</evidence>
<evidence type="ECO:0000256" key="7">
    <source>
        <dbReference type="ARBA" id="ARBA00023054"/>
    </source>
</evidence>
<protein>
    <submittedName>
        <fullName evidence="12">HAUS augmin-like complex subunit 1 isoform X1</fullName>
    </submittedName>
</protein>
<dbReference type="GO" id="GO:0051225">
    <property type="term" value="P:spindle assembly"/>
    <property type="evidence" value="ECO:0007669"/>
    <property type="project" value="InterPro"/>
</dbReference>
<comment type="subcellular location">
    <subcellularLocation>
        <location evidence="1">Cytoplasm</location>
        <location evidence="1">Cytoskeleton</location>
        <location evidence="1">Spindle</location>
    </subcellularLocation>
</comment>
<keyword evidence="8" id="KW-0206">Cytoskeleton</keyword>
<evidence type="ECO:0000313" key="12">
    <source>
        <dbReference type="RefSeq" id="XP_055882812.1"/>
    </source>
</evidence>